<gene>
    <name evidence="1" type="ORF">AVO44_19815</name>
</gene>
<keyword evidence="2" id="KW-1185">Reference proteome</keyword>
<comment type="caution">
    <text evidence="1">The sequence shown here is derived from an EMBL/GenBank/DDBJ whole genome shotgun (WGS) entry which is preliminary data.</text>
</comment>
<dbReference type="STRING" id="1685378.AVO44_19815"/>
<protein>
    <submittedName>
        <fullName evidence="1">Uncharacterized protein</fullName>
    </submittedName>
</protein>
<evidence type="ECO:0000313" key="1">
    <source>
        <dbReference type="EMBL" id="KUJ73813.1"/>
    </source>
</evidence>
<dbReference type="EMBL" id="LQBP01000017">
    <property type="protein sequence ID" value="KUJ73813.1"/>
    <property type="molecule type" value="Genomic_DNA"/>
</dbReference>
<reference evidence="2" key="1">
    <citation type="submission" date="2015-12" db="EMBL/GenBank/DDBJ databases">
        <authorList>
            <person name="Zhang G."/>
            <person name="Stingl U."/>
        </authorList>
    </citation>
    <scope>NUCLEOTIDE SEQUENCE [LARGE SCALE GENOMIC DNA]</scope>
    <source>
        <strain evidence="2">ZGT108</strain>
    </source>
</reference>
<dbReference type="InterPro" id="IPR019207">
    <property type="entry name" value="DUF2092"/>
</dbReference>
<dbReference type="Proteomes" id="UP000053690">
    <property type="component" value="Unassembled WGS sequence"/>
</dbReference>
<dbReference type="AlphaFoldDB" id="A0A0X3TDP6"/>
<proteinExistence type="predicted"/>
<dbReference type="Pfam" id="PF09865">
    <property type="entry name" value="DUF2092"/>
    <property type="match status" value="1"/>
</dbReference>
<dbReference type="RefSeq" id="WP_068341012.1">
    <property type="nucleotide sequence ID" value="NZ_LQBP01000017.1"/>
</dbReference>
<accession>A0A0X3TDP6</accession>
<organism evidence="1 2">
    <name type="scientific">Ruegeria profundi</name>
    <dbReference type="NCBI Taxonomy" id="1685378"/>
    <lineage>
        <taxon>Bacteria</taxon>
        <taxon>Pseudomonadati</taxon>
        <taxon>Pseudomonadota</taxon>
        <taxon>Alphaproteobacteria</taxon>
        <taxon>Rhodobacterales</taxon>
        <taxon>Roseobacteraceae</taxon>
        <taxon>Ruegeria</taxon>
    </lineage>
</organism>
<evidence type="ECO:0000313" key="2">
    <source>
        <dbReference type="Proteomes" id="UP000053690"/>
    </source>
</evidence>
<sequence>MIAEKLAKPDLEPPASICKALTALTLAALCATPAASDEGHARECDHLAFRTPEVDWQVWIAQEADPFSCRFTITSKSIALGPQYTIDVREWSPDVQLSGKVFDFAATANAIEIDASDADCRFRSTCCTRLPRTSSWRVTLGGGMAWVSLERLKLA</sequence>
<name>A0A0X3TDP6_9RHOB</name>